<dbReference type="SUPFAM" id="SSF50630">
    <property type="entry name" value="Acid proteases"/>
    <property type="match status" value="1"/>
</dbReference>
<name>A0A1J4KPT7_9EUKA</name>
<dbReference type="InterPro" id="IPR019103">
    <property type="entry name" value="Peptidase_aspartic_DDI1-type"/>
</dbReference>
<protein>
    <submittedName>
        <fullName evidence="6">Clan AA, family A2, retrotansposon aspartic peptidase</fullName>
    </submittedName>
</protein>
<evidence type="ECO:0000256" key="2">
    <source>
        <dbReference type="ARBA" id="ARBA00022670"/>
    </source>
</evidence>
<keyword evidence="3" id="KW-0064">Aspartyl protease</keyword>
<dbReference type="PROSITE" id="PS50175">
    <property type="entry name" value="ASP_PROT_RETROV"/>
    <property type="match status" value="1"/>
</dbReference>
<dbReference type="InterPro" id="IPR001969">
    <property type="entry name" value="Aspartic_peptidase_AS"/>
</dbReference>
<organism evidence="6 7">
    <name type="scientific">Tritrichomonas foetus</name>
    <dbReference type="NCBI Taxonomy" id="1144522"/>
    <lineage>
        <taxon>Eukaryota</taxon>
        <taxon>Metamonada</taxon>
        <taxon>Parabasalia</taxon>
        <taxon>Tritrichomonadida</taxon>
        <taxon>Tritrichomonadidae</taxon>
        <taxon>Tritrichomonas</taxon>
    </lineage>
</organism>
<evidence type="ECO:0000313" key="6">
    <source>
        <dbReference type="EMBL" id="OHT11718.1"/>
    </source>
</evidence>
<dbReference type="PANTHER" id="PTHR12917:SF1">
    <property type="entry name" value="AT13091P"/>
    <property type="match status" value="1"/>
</dbReference>
<feature type="domain" description="Peptidase A2" evidence="5">
    <location>
        <begin position="137"/>
        <end position="151"/>
    </location>
</feature>
<accession>A0A1J4KPT7</accession>
<dbReference type="OrthoDB" id="1047367at2759"/>
<comment type="caution">
    <text evidence="6">The sequence shown here is derived from an EMBL/GenBank/DDBJ whole genome shotgun (WGS) entry which is preliminary data.</text>
</comment>
<sequence>MLANLIFPSGDEVVVTVKEGNTIGDLISHLSKVYSWEEQFIHICYNSKRLESSDIICHLTSLNMVDLDIFYEKSFFTFQRNEREMAVSTVEQFEILQKIREEKVLQNIDYTFTHCPEVFVPVESLRYVTIQINNVQVEALLDTGASLSVIPLNLVKLCNLELLIDHEYTSKVECGSGYSLTMGVIYSCPYELCGIEGHIQLAVLNRQGDSMILGLNWMKLNKVCMNLGDDTITFHGKTIKTHEISE</sequence>
<dbReference type="Pfam" id="PF09668">
    <property type="entry name" value="Asp_protease"/>
    <property type="match status" value="1"/>
</dbReference>
<dbReference type="VEuPathDB" id="TrichDB:TRFO_18789"/>
<evidence type="ECO:0000256" key="1">
    <source>
        <dbReference type="ARBA" id="ARBA00009136"/>
    </source>
</evidence>
<keyword evidence="2" id="KW-0645">Protease</keyword>
<proteinExistence type="inferred from homology"/>
<dbReference type="PROSITE" id="PS00141">
    <property type="entry name" value="ASP_PROTEASE"/>
    <property type="match status" value="1"/>
</dbReference>
<reference evidence="6" key="1">
    <citation type="submission" date="2016-10" db="EMBL/GenBank/DDBJ databases">
        <authorList>
            <person name="Benchimol M."/>
            <person name="Almeida L.G."/>
            <person name="Vasconcelos A.T."/>
            <person name="Perreira-Neves A."/>
            <person name="Rosa I.A."/>
            <person name="Tasca T."/>
            <person name="Bogo M.R."/>
            <person name="de Souza W."/>
        </authorList>
    </citation>
    <scope>NUCLEOTIDE SEQUENCE [LARGE SCALE GENOMIC DNA]</scope>
    <source>
        <strain evidence="6">K</strain>
    </source>
</reference>
<dbReference type="RefSeq" id="XP_068364854.1">
    <property type="nucleotide sequence ID" value="XM_068500388.1"/>
</dbReference>
<keyword evidence="4" id="KW-0378">Hydrolase</keyword>
<comment type="similarity">
    <text evidence="1">Belongs to the DDI1 family.</text>
</comment>
<dbReference type="EMBL" id="MLAK01000581">
    <property type="protein sequence ID" value="OHT11718.1"/>
    <property type="molecule type" value="Genomic_DNA"/>
</dbReference>
<evidence type="ECO:0000313" key="7">
    <source>
        <dbReference type="Proteomes" id="UP000179807"/>
    </source>
</evidence>
<dbReference type="GO" id="GO:0004190">
    <property type="term" value="F:aspartic-type endopeptidase activity"/>
    <property type="evidence" value="ECO:0007669"/>
    <property type="project" value="UniProtKB-KW"/>
</dbReference>
<evidence type="ECO:0000256" key="3">
    <source>
        <dbReference type="ARBA" id="ARBA00022750"/>
    </source>
</evidence>
<evidence type="ECO:0000259" key="5">
    <source>
        <dbReference type="PROSITE" id="PS50175"/>
    </source>
</evidence>
<gene>
    <name evidence="6" type="ORF">TRFO_18789</name>
</gene>
<dbReference type="Gene3D" id="2.40.70.10">
    <property type="entry name" value="Acid Proteases"/>
    <property type="match status" value="1"/>
</dbReference>
<keyword evidence="7" id="KW-1185">Reference proteome</keyword>
<dbReference type="Proteomes" id="UP000179807">
    <property type="component" value="Unassembled WGS sequence"/>
</dbReference>
<dbReference type="AlphaFoldDB" id="A0A1J4KPT7"/>
<evidence type="ECO:0000256" key="4">
    <source>
        <dbReference type="ARBA" id="ARBA00022801"/>
    </source>
</evidence>
<dbReference type="InterPro" id="IPR021109">
    <property type="entry name" value="Peptidase_aspartic_dom_sf"/>
</dbReference>
<dbReference type="PANTHER" id="PTHR12917">
    <property type="entry name" value="ASPARTYL PROTEASE DDI-RELATED"/>
    <property type="match status" value="1"/>
</dbReference>
<dbReference type="GeneID" id="94835092"/>
<dbReference type="InterPro" id="IPR001995">
    <property type="entry name" value="Peptidase_A2_cat"/>
</dbReference>
<dbReference type="GO" id="GO:0006508">
    <property type="term" value="P:proteolysis"/>
    <property type="evidence" value="ECO:0007669"/>
    <property type="project" value="UniProtKB-KW"/>
</dbReference>